<dbReference type="GO" id="GO:0004386">
    <property type="term" value="F:helicase activity"/>
    <property type="evidence" value="ECO:0007669"/>
    <property type="project" value="UniProtKB-KW"/>
</dbReference>
<feature type="domain" description="Helicase C-terminal" evidence="8">
    <location>
        <begin position="1298"/>
        <end position="1461"/>
    </location>
</feature>
<dbReference type="Gene3D" id="3.40.50.300">
    <property type="entry name" value="P-loop containing nucleotide triphosphate hydrolases"/>
    <property type="match status" value="2"/>
</dbReference>
<dbReference type="FunFam" id="3.40.50.300:FF:001039">
    <property type="entry name" value="ATP-dependent RNA helicase DDX60"/>
    <property type="match status" value="1"/>
</dbReference>
<dbReference type="GO" id="GO:0003676">
    <property type="term" value="F:nucleic acid binding"/>
    <property type="evidence" value="ECO:0007669"/>
    <property type="project" value="InterPro"/>
</dbReference>
<evidence type="ECO:0000259" key="8">
    <source>
        <dbReference type="PROSITE" id="PS51194"/>
    </source>
</evidence>
<name>A0A7L3YTH2_FREGA</name>
<feature type="compositionally biased region" description="Basic and acidic residues" evidence="6">
    <location>
        <begin position="1"/>
        <end position="16"/>
    </location>
</feature>
<evidence type="ECO:0000256" key="1">
    <source>
        <dbReference type="ARBA" id="ARBA00022741"/>
    </source>
</evidence>
<feature type="non-terminal residue" evidence="9">
    <location>
        <position position="1749"/>
    </location>
</feature>
<dbReference type="PANTHER" id="PTHR44533">
    <property type="entry name" value="DEAD/H RNA HELICASE, PUTATIVE-RELATED"/>
    <property type="match status" value="1"/>
</dbReference>
<accession>A0A7L3YTH2</accession>
<dbReference type="Pfam" id="PF23002">
    <property type="entry name" value="PIN-like_DDX60"/>
    <property type="match status" value="1"/>
</dbReference>
<dbReference type="SMART" id="SM00487">
    <property type="entry name" value="DEXDc"/>
    <property type="match status" value="1"/>
</dbReference>
<evidence type="ECO:0000256" key="5">
    <source>
        <dbReference type="SAM" id="Coils"/>
    </source>
</evidence>
<feature type="coiled-coil region" evidence="5">
    <location>
        <begin position="1249"/>
        <end position="1309"/>
    </location>
</feature>
<proteinExistence type="predicted"/>
<keyword evidence="3 9" id="KW-0347">Helicase</keyword>
<dbReference type="SUPFAM" id="SSF52540">
    <property type="entry name" value="P-loop containing nucleoside triphosphate hydrolases"/>
    <property type="match status" value="2"/>
</dbReference>
<feature type="region of interest" description="Disordered" evidence="6">
    <location>
        <begin position="679"/>
        <end position="708"/>
    </location>
</feature>
<dbReference type="InterPro" id="IPR014001">
    <property type="entry name" value="Helicase_ATP-bd"/>
</dbReference>
<reference evidence="9 10" key="1">
    <citation type="submission" date="2019-09" db="EMBL/GenBank/DDBJ databases">
        <title>Bird 10,000 Genomes (B10K) Project - Family phase.</title>
        <authorList>
            <person name="Zhang G."/>
        </authorList>
    </citation>
    <scope>NUCLEOTIDE SEQUENCE [LARGE SCALE GENOMIC DNA]</scope>
    <source>
        <strain evidence="9">B10K-DU-006-09</strain>
        <tissue evidence="9">Muscle</tissue>
    </source>
</reference>
<dbReference type="GO" id="GO:0005737">
    <property type="term" value="C:cytoplasm"/>
    <property type="evidence" value="ECO:0007669"/>
    <property type="project" value="TreeGrafter"/>
</dbReference>
<keyword evidence="5" id="KW-0175">Coiled coil</keyword>
<dbReference type="Proteomes" id="UP000563060">
    <property type="component" value="Unassembled WGS sequence"/>
</dbReference>
<dbReference type="Pfam" id="PF00271">
    <property type="entry name" value="Helicase_C"/>
    <property type="match status" value="1"/>
</dbReference>
<dbReference type="Pfam" id="PF26076">
    <property type="entry name" value="WHD_DDX60"/>
    <property type="match status" value="1"/>
</dbReference>
<comment type="caution">
    <text evidence="9">The sequence shown here is derived from an EMBL/GenBank/DDBJ whole genome shotgun (WGS) entry which is preliminary data.</text>
</comment>
<keyword evidence="1" id="KW-0547">Nucleotide-binding</keyword>
<dbReference type="InterPro" id="IPR059032">
    <property type="entry name" value="WHD_DDX60"/>
</dbReference>
<dbReference type="InterPro" id="IPR055124">
    <property type="entry name" value="PIN-like_DDX60"/>
</dbReference>
<feature type="compositionally biased region" description="Acidic residues" evidence="6">
    <location>
        <begin position="21"/>
        <end position="30"/>
    </location>
</feature>
<evidence type="ECO:0000256" key="2">
    <source>
        <dbReference type="ARBA" id="ARBA00022801"/>
    </source>
</evidence>
<sequence>MDSTEDRFKKVVHNDANENASNDDQDSECSDSEKIGFIPTKEDKESGSTSDSDEEDETSDKAEAAVTQVLKEEEDREKEAEDPGYGHAYSISTTEEVTQQASQTGRKDFRVLQHKHDSQSPEIRKHLEFLKKLRLHLWASLSRAQYVSLLKDFVESEFFVIDGDSLLLMFLDEKTQYLNFFYQIECFLQDFTEKGAKYVIVFFKDAEQMYFPYPHFLVLRTALIEHLRHNTGTTVHTDFSNCLSSKWEIFLKKSYPYFIIVSDIGLTSLQTDYLSILIAHSLSKKINIVLASGQEYDILRVYGYHVQSVYKHRLFFQKYKQDLRYACANLVRYKEPFMHLYEHLKLSLKSVQKEVRQTISLLKQLWPEGSDIRCVVCVLSCVVGLKIYSNMLENANTSMGAKTEQSARGRSKPLSPEEAADLCRMQCLTVAFLLHMPLSQRAQIRIMKSCWTKQVLPLIKMQQLCTHFALTQLSDTNDWKLDLTYLPDLNDDSLLINLAYYYEVEYTAGLEFQKELGKEMENEYQCLWDTVTKLAVKYSFGDAFPIRKTSQLFLEREQTLLRDYEEIPNIGLISVKSDLVEDYAGDVLKGLPVLESDDPAVTSLIKYKEFDELCHWHSGRPLTEEYERVRCNADAKSKDPEERRQIQKLQTFRRFYGSTLEDSTSKLIVHQEDVSGNANAAVKKTQKKHKSKAETIAEENRRRLKTKEETKEQEQWKALCVPTEKEIKANLTVGINKLEKFLQTLKSKSVKFSVEMTGLSACLEVWKEHCRKQGNKSKDLSKAVQVMRRIHILLEKYQDLLEKPHLQKLTRYLRLLGFENLACSLSGQTGESNDQNKSNYAIEVGPARFQLQYMDYYLLREERNDPDPRVQHFIPDTWQRELLDAVDNNESAVIVAPTSSGKTYASYYCMEKVLKRSNDGVVVYVAPTKALVNQVVGTIYSRFTKKLPDGLVVCGVFTRDYRNDVMNSQILVTVPQCLEILMLSPRCQKWAERIQYVIFDEVHCLGGEIGAEVWEHLLVTIRCPFLALSATVSNPEHLTEWLQSVKRYWQRAENTIKRSSTNSEKTFTRKCKVKSKVQEQKKSYRVRLVSYEERYNDLEKYVCSLKGSDFIIEHCHPCAALTVNHIENYGIPSDLSLSPRESIQLYDTMVKVWQEWPGAQGLNPEEFVSFKNKVVIKKADVRKYEQELKKELSKWIVLGQRQKVNELLEHLKPKPVDCSEQEKWKHFASFVDKLHEMDKLPAIFFIEQDPNTEREKERLRDELRKVEKMVMKSNPQDTKRLSSSKMENLVRLSTTKQQLQKKLRRLTAIPSGCTYADPKAVDEETLRKIFHRLRFERRGYLQQMMALRGIGYHHGSMAAKGRQVVEMLFRLGYIKVVTATSTLALGINMPCKSVVFAEDSVFLDALNYRQQNVSRRAGRRGQDMIGNVFFYDIPMPKVERLIKSNIPQLKGQFPLTVSLILRLMLLAAKADDKADAKAKALSVLKHSLMSFRKERYAEILKIYFMFSLQFLIKEGYLDQEGNPTGFAGLVTHLYYYEPSNFVLVSFLVKGLFHKLCKPIKGSTVFSEDVLEKLVLILANLFGRKYLPACSMKYKHTFYQSKVFLEDLPEDFADAVNEYNTKVEENFAHFLLTTAKLADTEQEYRLPLSKTDFTSKNWHGSELASYLMDNTKSISAISPFACLSGVVDNDLFHGEIINKAVLRSLGINVTNCPLLYLNKYDNQGRRRPLNAYALDFYKHGSLTALTTDNW</sequence>
<feature type="compositionally biased region" description="Basic and acidic residues" evidence="6">
    <location>
        <begin position="70"/>
        <end position="81"/>
    </location>
</feature>
<dbReference type="InterPro" id="IPR027417">
    <property type="entry name" value="P-loop_NTPase"/>
</dbReference>
<dbReference type="InterPro" id="IPR052431">
    <property type="entry name" value="SKI2_subfamily_helicases"/>
</dbReference>
<evidence type="ECO:0000313" key="10">
    <source>
        <dbReference type="Proteomes" id="UP000563060"/>
    </source>
</evidence>
<dbReference type="PROSITE" id="PS51192">
    <property type="entry name" value="HELICASE_ATP_BIND_1"/>
    <property type="match status" value="1"/>
</dbReference>
<dbReference type="CDD" id="cd18025">
    <property type="entry name" value="DEXHc_DDX60"/>
    <property type="match status" value="1"/>
</dbReference>
<dbReference type="InterPro" id="IPR011545">
    <property type="entry name" value="DEAD/DEAH_box_helicase_dom"/>
</dbReference>
<feature type="region of interest" description="Disordered" evidence="6">
    <location>
        <begin position="1"/>
        <end position="87"/>
    </location>
</feature>
<keyword evidence="10" id="KW-1185">Reference proteome</keyword>
<keyword evidence="2" id="KW-0378">Hydrolase</keyword>
<organism evidence="9 10">
    <name type="scientific">Fregetta grallaria</name>
    <name type="common">White-bellied storm-petrel</name>
    <name type="synonym">Procellaria grallaria</name>
    <dbReference type="NCBI Taxonomy" id="79628"/>
    <lineage>
        <taxon>Eukaryota</taxon>
        <taxon>Metazoa</taxon>
        <taxon>Chordata</taxon>
        <taxon>Craniata</taxon>
        <taxon>Vertebrata</taxon>
        <taxon>Euteleostomi</taxon>
        <taxon>Archelosauria</taxon>
        <taxon>Archosauria</taxon>
        <taxon>Dinosauria</taxon>
        <taxon>Saurischia</taxon>
        <taxon>Theropoda</taxon>
        <taxon>Coelurosauria</taxon>
        <taxon>Aves</taxon>
        <taxon>Neognathae</taxon>
        <taxon>Neoaves</taxon>
        <taxon>Aequornithes</taxon>
        <taxon>Procellariiformes</taxon>
        <taxon>Hydrobatidae</taxon>
        <taxon>Fregetta</taxon>
    </lineage>
</organism>
<evidence type="ECO:0000256" key="4">
    <source>
        <dbReference type="ARBA" id="ARBA00022840"/>
    </source>
</evidence>
<protein>
    <submittedName>
        <fullName evidence="9">DDX60 helicase</fullName>
    </submittedName>
</protein>
<dbReference type="Pfam" id="PF00270">
    <property type="entry name" value="DEAD"/>
    <property type="match status" value="1"/>
</dbReference>
<dbReference type="GO" id="GO:0016787">
    <property type="term" value="F:hydrolase activity"/>
    <property type="evidence" value="ECO:0007669"/>
    <property type="project" value="UniProtKB-KW"/>
</dbReference>
<keyword evidence="4" id="KW-0067">ATP-binding</keyword>
<feature type="domain" description="Helicase ATP-binding" evidence="7">
    <location>
        <begin position="883"/>
        <end position="1050"/>
    </location>
</feature>
<evidence type="ECO:0000256" key="3">
    <source>
        <dbReference type="ARBA" id="ARBA00022806"/>
    </source>
</evidence>
<dbReference type="EMBL" id="VZZT01000759">
    <property type="protein sequence ID" value="NXW04775.1"/>
    <property type="molecule type" value="Genomic_DNA"/>
</dbReference>
<gene>
    <name evidence="9" type="primary">Ddx60</name>
    <name evidence="9" type="ORF">FREGRA_R14244</name>
</gene>
<evidence type="ECO:0000256" key="6">
    <source>
        <dbReference type="SAM" id="MobiDB-lite"/>
    </source>
</evidence>
<evidence type="ECO:0000259" key="7">
    <source>
        <dbReference type="PROSITE" id="PS51192"/>
    </source>
</evidence>
<dbReference type="GO" id="GO:0005524">
    <property type="term" value="F:ATP binding"/>
    <property type="evidence" value="ECO:0007669"/>
    <property type="project" value="UniProtKB-KW"/>
</dbReference>
<feature type="non-terminal residue" evidence="9">
    <location>
        <position position="1"/>
    </location>
</feature>
<dbReference type="InterPro" id="IPR001650">
    <property type="entry name" value="Helicase_C-like"/>
</dbReference>
<evidence type="ECO:0000313" key="9">
    <source>
        <dbReference type="EMBL" id="NXW04775.1"/>
    </source>
</evidence>
<dbReference type="PANTHER" id="PTHR44533:SF5">
    <property type="entry name" value="DEXD_H-BOX HELICASE 60"/>
    <property type="match status" value="1"/>
</dbReference>
<dbReference type="PROSITE" id="PS51194">
    <property type="entry name" value="HELICASE_CTER"/>
    <property type="match status" value="1"/>
</dbReference>
<dbReference type="Pfam" id="PF26167">
    <property type="entry name" value="TPR_DDX60"/>
    <property type="match status" value="1"/>
</dbReference>
<feature type="compositionally biased region" description="Basic and acidic residues" evidence="6">
    <location>
        <begin position="692"/>
        <end position="708"/>
    </location>
</feature>